<proteinExistence type="predicted"/>
<keyword evidence="2" id="KW-1185">Reference proteome</keyword>
<gene>
    <name evidence="1" type="ORF">FYJ45_09965</name>
</gene>
<reference evidence="1 2" key="1">
    <citation type="submission" date="2019-08" db="EMBL/GenBank/DDBJ databases">
        <title>In-depth cultivation of the pig gut microbiome towards novel bacterial diversity and tailored functional studies.</title>
        <authorList>
            <person name="Wylensek D."/>
            <person name="Hitch T.C.A."/>
            <person name="Clavel T."/>
        </authorList>
    </citation>
    <scope>NUCLEOTIDE SEQUENCE [LARGE SCALE GENOMIC DNA]</scope>
    <source>
        <strain evidence="1 2">WCA-389-WT-23B</strain>
    </source>
</reference>
<sequence length="61" mass="7043">MEALEGCRVRFFVNAIAVSHEDSDDEEILYTDSSDGVMSIWPMEITRLMKYEQKKNSLISL</sequence>
<evidence type="ECO:0000313" key="1">
    <source>
        <dbReference type="EMBL" id="MSS88609.1"/>
    </source>
</evidence>
<dbReference type="GeneID" id="86053380"/>
<protein>
    <submittedName>
        <fullName evidence="1">Uncharacterized protein</fullName>
    </submittedName>
</protein>
<dbReference type="EMBL" id="VUMI01000013">
    <property type="protein sequence ID" value="MSS88609.1"/>
    <property type="molecule type" value="Genomic_DNA"/>
</dbReference>
<organism evidence="1 2">
    <name type="scientific">Eisenbergiella porci</name>
    <dbReference type="NCBI Taxonomy" id="2652274"/>
    <lineage>
        <taxon>Bacteria</taxon>
        <taxon>Bacillati</taxon>
        <taxon>Bacillota</taxon>
        <taxon>Clostridia</taxon>
        <taxon>Lachnospirales</taxon>
        <taxon>Lachnospiraceae</taxon>
        <taxon>Eisenbergiella</taxon>
    </lineage>
</organism>
<name>A0A6N7W027_9FIRM</name>
<evidence type="ECO:0000313" key="2">
    <source>
        <dbReference type="Proteomes" id="UP000436047"/>
    </source>
</evidence>
<dbReference type="AlphaFoldDB" id="A0A6N7W027"/>
<dbReference type="Proteomes" id="UP000436047">
    <property type="component" value="Unassembled WGS sequence"/>
</dbReference>
<dbReference type="RefSeq" id="WP_154464480.1">
    <property type="nucleotide sequence ID" value="NZ_JAXDZL010000110.1"/>
</dbReference>
<accession>A0A6N7W027</accession>
<comment type="caution">
    <text evidence="1">The sequence shown here is derived from an EMBL/GenBank/DDBJ whole genome shotgun (WGS) entry which is preliminary data.</text>
</comment>